<dbReference type="InterPro" id="IPR035952">
    <property type="entry name" value="Rhomboid-like_sf"/>
</dbReference>
<feature type="domain" description="Peptidase S54 rhomboid" evidence="9">
    <location>
        <begin position="50"/>
        <end position="184"/>
    </location>
</feature>
<dbReference type="GO" id="GO:0016020">
    <property type="term" value="C:membrane"/>
    <property type="evidence" value="ECO:0007669"/>
    <property type="project" value="UniProtKB-SubCell"/>
</dbReference>
<proteinExistence type="predicted"/>
<comment type="caution">
    <text evidence="10">The sequence shown here is derived from an EMBL/GenBank/DDBJ whole genome shotgun (WGS) entry which is preliminary data.</text>
</comment>
<dbReference type="EMBL" id="AYZK01000001">
    <property type="protein sequence ID" value="KRM88277.1"/>
    <property type="molecule type" value="Genomic_DNA"/>
</dbReference>
<dbReference type="PANTHER" id="PTHR22936:SF69">
    <property type="entry name" value="RHOMBOID-LIKE PROTEIN"/>
    <property type="match status" value="1"/>
</dbReference>
<protein>
    <submittedName>
        <fullName evidence="10">Membrane-associated serine protease</fullName>
    </submittedName>
</protein>
<evidence type="ECO:0000256" key="3">
    <source>
        <dbReference type="ARBA" id="ARBA00022692"/>
    </source>
</evidence>
<keyword evidence="7 8" id="KW-0472">Membrane</keyword>
<feature type="transmembrane region" description="Helical" evidence="8">
    <location>
        <begin position="145"/>
        <end position="163"/>
    </location>
</feature>
<keyword evidence="2 10" id="KW-0645">Protease</keyword>
<dbReference type="GO" id="GO:0004252">
    <property type="term" value="F:serine-type endopeptidase activity"/>
    <property type="evidence" value="ECO:0007669"/>
    <property type="project" value="InterPro"/>
</dbReference>
<dbReference type="PATRIC" id="fig|1423810.4.peg.582"/>
<comment type="subcellular location">
    <subcellularLocation>
        <location evidence="1">Membrane</location>
        <topology evidence="1">Multi-pass membrane protein</topology>
    </subcellularLocation>
</comment>
<evidence type="ECO:0000256" key="8">
    <source>
        <dbReference type="SAM" id="Phobius"/>
    </source>
</evidence>
<dbReference type="AlphaFoldDB" id="A0A0R2CA72"/>
<dbReference type="InterPro" id="IPR002610">
    <property type="entry name" value="Peptidase_S54_rhomboid-like"/>
</dbReference>
<evidence type="ECO:0000256" key="4">
    <source>
        <dbReference type="ARBA" id="ARBA00022801"/>
    </source>
</evidence>
<evidence type="ECO:0000256" key="7">
    <source>
        <dbReference type="ARBA" id="ARBA00023136"/>
    </source>
</evidence>
<evidence type="ECO:0000256" key="6">
    <source>
        <dbReference type="ARBA" id="ARBA00022989"/>
    </source>
</evidence>
<feature type="transmembrane region" description="Helical" evidence="8">
    <location>
        <begin position="59"/>
        <end position="79"/>
    </location>
</feature>
<dbReference type="Pfam" id="PF01694">
    <property type="entry name" value="Rhomboid"/>
    <property type="match status" value="1"/>
</dbReference>
<dbReference type="PANTHER" id="PTHR22936">
    <property type="entry name" value="RHOMBOID-RELATED"/>
    <property type="match status" value="1"/>
</dbReference>
<dbReference type="SUPFAM" id="SSF144091">
    <property type="entry name" value="Rhomboid-like"/>
    <property type="match status" value="1"/>
</dbReference>
<keyword evidence="6 8" id="KW-1133">Transmembrane helix</keyword>
<feature type="transmembrane region" description="Helical" evidence="8">
    <location>
        <begin position="6"/>
        <end position="22"/>
    </location>
</feature>
<keyword evidence="3 8" id="KW-0812">Transmembrane</keyword>
<reference evidence="10 11" key="1">
    <citation type="journal article" date="2015" name="Genome Announc.">
        <title>Expanding the biotechnology potential of lactobacilli through comparative genomics of 213 strains and associated genera.</title>
        <authorList>
            <person name="Sun Z."/>
            <person name="Harris H.M."/>
            <person name="McCann A."/>
            <person name="Guo C."/>
            <person name="Argimon S."/>
            <person name="Zhang W."/>
            <person name="Yang X."/>
            <person name="Jeffery I.B."/>
            <person name="Cooney J.C."/>
            <person name="Kagawa T.F."/>
            <person name="Liu W."/>
            <person name="Song Y."/>
            <person name="Salvetti E."/>
            <person name="Wrobel A."/>
            <person name="Rasinkangas P."/>
            <person name="Parkhill J."/>
            <person name="Rea M.C."/>
            <person name="O'Sullivan O."/>
            <person name="Ritari J."/>
            <person name="Douillard F.P."/>
            <person name="Paul Ross R."/>
            <person name="Yang R."/>
            <person name="Briner A.E."/>
            <person name="Felis G.E."/>
            <person name="de Vos W.M."/>
            <person name="Barrangou R."/>
            <person name="Klaenhammer T.R."/>
            <person name="Caufield P.W."/>
            <person name="Cui Y."/>
            <person name="Zhang H."/>
            <person name="O'Toole P.W."/>
        </authorList>
    </citation>
    <scope>NUCLEOTIDE SEQUENCE [LARGE SCALE GENOMIC DNA]</scope>
    <source>
        <strain evidence="10 11">DSM 22698</strain>
    </source>
</reference>
<evidence type="ECO:0000313" key="11">
    <source>
        <dbReference type="Proteomes" id="UP000051789"/>
    </source>
</evidence>
<evidence type="ECO:0000256" key="1">
    <source>
        <dbReference type="ARBA" id="ARBA00004141"/>
    </source>
</evidence>
<feature type="transmembrane region" description="Helical" evidence="8">
    <location>
        <begin position="169"/>
        <end position="188"/>
    </location>
</feature>
<dbReference type="InterPro" id="IPR022764">
    <property type="entry name" value="Peptidase_S54_rhomboid_dom"/>
</dbReference>
<sequence length="222" mass="24092">MWRNEPVITYVLLVVTIGMFMLETAMGGSTQVKVLVALGARYNPYIAFFGQWWRLVTPIFLHIGIVHLLVNMMSLWFLGRMTETVFGHWRFLAIYLVSGIVGNFGGMIFDSANSVGAGASTSLFGLLGAFLMLGDNFRHNPAINAAVRQFAIVVVINLVFDLTQPSIDIAGHIAGLIGGFLIAGAVGVPRVGTIRRVKRVLMGVLLIAVPIILFIVDGTGIM</sequence>
<feature type="transmembrane region" description="Helical" evidence="8">
    <location>
        <begin position="91"/>
        <end position="109"/>
    </location>
</feature>
<evidence type="ECO:0000313" key="10">
    <source>
        <dbReference type="EMBL" id="KRM88277.1"/>
    </source>
</evidence>
<evidence type="ECO:0000259" key="9">
    <source>
        <dbReference type="Pfam" id="PF01694"/>
    </source>
</evidence>
<dbReference type="Proteomes" id="UP000051789">
    <property type="component" value="Unassembled WGS sequence"/>
</dbReference>
<keyword evidence="4" id="KW-0378">Hydrolase</keyword>
<dbReference type="Gene3D" id="1.20.1540.10">
    <property type="entry name" value="Rhomboid-like"/>
    <property type="match status" value="1"/>
</dbReference>
<gene>
    <name evidence="10" type="ORF">FD19_GL000569</name>
</gene>
<name>A0A0R2CA72_9LACO</name>
<evidence type="ECO:0000256" key="5">
    <source>
        <dbReference type="ARBA" id="ARBA00022825"/>
    </source>
</evidence>
<dbReference type="GO" id="GO:0006508">
    <property type="term" value="P:proteolysis"/>
    <property type="evidence" value="ECO:0007669"/>
    <property type="project" value="UniProtKB-KW"/>
</dbReference>
<keyword evidence="5" id="KW-0720">Serine protease</keyword>
<evidence type="ECO:0000256" key="2">
    <source>
        <dbReference type="ARBA" id="ARBA00022670"/>
    </source>
</evidence>
<organism evidence="10 11">
    <name type="scientific">Lacticaseibacillus thailandensis DSM 22698 = JCM 13996</name>
    <dbReference type="NCBI Taxonomy" id="1423810"/>
    <lineage>
        <taxon>Bacteria</taxon>
        <taxon>Bacillati</taxon>
        <taxon>Bacillota</taxon>
        <taxon>Bacilli</taxon>
        <taxon>Lactobacillales</taxon>
        <taxon>Lactobacillaceae</taxon>
        <taxon>Lacticaseibacillus</taxon>
    </lineage>
</organism>
<accession>A0A0R2CA72</accession>
<dbReference type="STRING" id="1423810.FD19_GL000569"/>
<feature type="transmembrane region" description="Helical" evidence="8">
    <location>
        <begin position="200"/>
        <end position="221"/>
    </location>
</feature>
<feature type="transmembrane region" description="Helical" evidence="8">
    <location>
        <begin position="115"/>
        <end position="133"/>
    </location>
</feature>
<keyword evidence="11" id="KW-1185">Reference proteome</keyword>